<feature type="transmembrane region" description="Helical" evidence="6">
    <location>
        <begin position="35"/>
        <end position="58"/>
    </location>
</feature>
<dbReference type="PANTHER" id="PTHR31323">
    <property type="entry name" value="MECHANOSENSITIVE ION CHANNEL PROTEIN MSY2"/>
    <property type="match status" value="1"/>
</dbReference>
<reference evidence="8" key="1">
    <citation type="journal article" date="2024" name="Gigascience">
        <title>Chromosome-level genome of the poultry shaft louse Menopon gallinae provides insight into the host-switching and adaptive evolution of parasitic lice.</title>
        <authorList>
            <person name="Xu Y."/>
            <person name="Ma L."/>
            <person name="Liu S."/>
            <person name="Liang Y."/>
            <person name="Liu Q."/>
            <person name="He Z."/>
            <person name="Tian L."/>
            <person name="Duan Y."/>
            <person name="Cai W."/>
            <person name="Li H."/>
            <person name="Song F."/>
        </authorList>
    </citation>
    <scope>NUCLEOTIDE SEQUENCE</scope>
    <source>
        <strain evidence="8">Cailab_2023a</strain>
    </source>
</reference>
<comment type="caution">
    <text evidence="8">The sequence shown here is derived from an EMBL/GenBank/DDBJ whole genome shotgun (WGS) entry which is preliminary data.</text>
</comment>
<feature type="transmembrane region" description="Helical" evidence="6">
    <location>
        <begin position="318"/>
        <end position="336"/>
    </location>
</feature>
<evidence type="ECO:0000256" key="4">
    <source>
        <dbReference type="ARBA" id="ARBA00022989"/>
    </source>
</evidence>
<feature type="transmembrane region" description="Helical" evidence="6">
    <location>
        <begin position="115"/>
        <end position="134"/>
    </location>
</feature>
<protein>
    <recommendedName>
        <fullName evidence="7">EF-hand domain-containing protein</fullName>
    </recommendedName>
</protein>
<dbReference type="GO" id="GO:0006874">
    <property type="term" value="P:intracellular calcium ion homeostasis"/>
    <property type="evidence" value="ECO:0007669"/>
    <property type="project" value="TreeGrafter"/>
</dbReference>
<dbReference type="Gene3D" id="1.10.238.10">
    <property type="entry name" value="EF-hand"/>
    <property type="match status" value="1"/>
</dbReference>
<dbReference type="PANTHER" id="PTHR31323:SF1">
    <property type="entry name" value="MECHANOSENSITIVE ION CHANNEL PROTEIN"/>
    <property type="match status" value="1"/>
</dbReference>
<organism evidence="8">
    <name type="scientific">Menopon gallinae</name>
    <name type="common">poultry shaft louse</name>
    <dbReference type="NCBI Taxonomy" id="328185"/>
    <lineage>
        <taxon>Eukaryota</taxon>
        <taxon>Metazoa</taxon>
        <taxon>Ecdysozoa</taxon>
        <taxon>Arthropoda</taxon>
        <taxon>Hexapoda</taxon>
        <taxon>Insecta</taxon>
        <taxon>Pterygota</taxon>
        <taxon>Neoptera</taxon>
        <taxon>Paraneoptera</taxon>
        <taxon>Psocodea</taxon>
        <taxon>Troctomorpha</taxon>
        <taxon>Phthiraptera</taxon>
        <taxon>Amblycera</taxon>
        <taxon>Menoponidae</taxon>
        <taxon>Menopon</taxon>
    </lineage>
</organism>
<dbReference type="Pfam" id="PF00924">
    <property type="entry name" value="MS_channel_2nd"/>
    <property type="match status" value="1"/>
</dbReference>
<dbReference type="GO" id="GO:0005262">
    <property type="term" value="F:calcium channel activity"/>
    <property type="evidence" value="ECO:0007669"/>
    <property type="project" value="TreeGrafter"/>
</dbReference>
<dbReference type="InterPro" id="IPR002048">
    <property type="entry name" value="EF_hand_dom"/>
</dbReference>
<name>A0AAW2H8D6_9NEOP</name>
<evidence type="ECO:0000313" key="8">
    <source>
        <dbReference type="EMBL" id="KAL0266005.1"/>
    </source>
</evidence>
<evidence type="ECO:0000259" key="7">
    <source>
        <dbReference type="PROSITE" id="PS50222"/>
    </source>
</evidence>
<evidence type="ECO:0000256" key="5">
    <source>
        <dbReference type="ARBA" id="ARBA00023136"/>
    </source>
</evidence>
<dbReference type="InterPro" id="IPR010920">
    <property type="entry name" value="LSM_dom_sf"/>
</dbReference>
<dbReference type="GO" id="GO:0005509">
    <property type="term" value="F:calcium ion binding"/>
    <property type="evidence" value="ECO:0007669"/>
    <property type="project" value="InterPro"/>
</dbReference>
<evidence type="ECO:0000256" key="1">
    <source>
        <dbReference type="ARBA" id="ARBA00004370"/>
    </source>
</evidence>
<evidence type="ECO:0000256" key="2">
    <source>
        <dbReference type="ARBA" id="ARBA00022692"/>
    </source>
</evidence>
<dbReference type="InterPro" id="IPR023408">
    <property type="entry name" value="MscS_beta-dom_sf"/>
</dbReference>
<comment type="subcellular location">
    <subcellularLocation>
        <location evidence="1">Membrane</location>
    </subcellularLocation>
</comment>
<dbReference type="AlphaFoldDB" id="A0AAW2H8D6"/>
<dbReference type="SMART" id="SM00054">
    <property type="entry name" value="EFh"/>
    <property type="match status" value="1"/>
</dbReference>
<feature type="transmembrane region" description="Helical" evidence="6">
    <location>
        <begin position="70"/>
        <end position="94"/>
    </location>
</feature>
<dbReference type="Gene3D" id="2.30.30.60">
    <property type="match status" value="1"/>
</dbReference>
<dbReference type="GO" id="GO:0016020">
    <property type="term" value="C:membrane"/>
    <property type="evidence" value="ECO:0007669"/>
    <property type="project" value="UniProtKB-SubCell"/>
</dbReference>
<feature type="transmembrane region" description="Helical" evidence="6">
    <location>
        <begin position="180"/>
        <end position="200"/>
    </location>
</feature>
<dbReference type="PROSITE" id="PS00018">
    <property type="entry name" value="EF_HAND_1"/>
    <property type="match status" value="1"/>
</dbReference>
<evidence type="ECO:0000256" key="3">
    <source>
        <dbReference type="ARBA" id="ARBA00022837"/>
    </source>
</evidence>
<keyword evidence="3" id="KW-0106">Calcium</keyword>
<keyword evidence="5 6" id="KW-0472">Membrane</keyword>
<dbReference type="SUPFAM" id="SSF47473">
    <property type="entry name" value="EF-hand"/>
    <property type="match status" value="1"/>
</dbReference>
<keyword evidence="4 6" id="KW-1133">Transmembrane helix</keyword>
<dbReference type="InterPro" id="IPR006685">
    <property type="entry name" value="MscS_channel_2nd"/>
</dbReference>
<proteinExistence type="predicted"/>
<gene>
    <name evidence="8" type="ORF">PYX00_011722</name>
</gene>
<sequence length="934" mass="105869">MKKSSRGTKHHDIYHIMNSELISQKNMHYAKPSRIRTAISFLLGLCLASGGLYLLFLWKRGKVSDSYQVPAVVMLIVSTYTLVYVLLRISLGCYARTGDEMDFLSTFLMKNLDTVNVFAIFMLSWMLLHVIFVYENGPAHYYPPKAVQSTAGRSEPVLPDGGKGIPQRIALLYRSKNSTASIALILLFLLLGRASTLFVVHRTYYMHFKARIAQNECRMNALRTINTASSKEMDPNIKKWAADMFRIISKGKLGIVFEDFRVWFGPDAENAFALFDVDSDDQITEEEFVQAYTEVFKEKQHIENALNMRDESLLRIKVIMYVFFLISLGFAIAWLWDIPTDVGTSVTGMVAFLLPMNFIFGSVLSEMFESLIFSLFIRPFDIGDLITVDGKVYKVINFGLLYSRLELNGKIITVPNFIIRKTFVANLMLSKYTEETYILKLDYNSCRDKLDALKERITSFLVLNKKIYSEEFDVFDLEFYGYDVVQLKIVIRLITFCASLKIARKRKDMFTVFLHDVTREMGFIYPCFSERTSALHCPAPVMNTRNRASEKLVRDGLCGSSVLWEDGTRSFPAPPSLSFLFAPAHNRQLLSGPVVTVPREADCTAAGDTATEEDAVVPEEPQVLFRKLAADLKAMRSIGHNRAVAKRILACLRHSEPTLESSLSLFDSIRHHLESPVREYYEIGAVLTAAITGAPIGEELRDCRHFGDVLTELARCRTREEDGTEGRRACTGPCKEIFRKEHEVRNSIPPRTRHYRYLQQALDVLEDEKNVEAKRAAFEQLPRLIEKTSAWMLGTSFRRCFDALTLNDDNEAVALEGLKALYFRCAATFYMAVDFMNSRAATLRTRLLVIEFTSQLVDLVNSEVAEKQMIYFLCSANEALLKHNFIIHNIRCLLQKALVRVGQGSRLFAMLESQAAGDCMLQESAAGAAGPGIL</sequence>
<evidence type="ECO:0000256" key="6">
    <source>
        <dbReference type="SAM" id="Phobius"/>
    </source>
</evidence>
<dbReference type="SUPFAM" id="SSF50182">
    <property type="entry name" value="Sm-like ribonucleoproteins"/>
    <property type="match status" value="1"/>
</dbReference>
<accession>A0AAW2H8D6</accession>
<feature type="domain" description="EF-hand" evidence="7">
    <location>
        <begin position="263"/>
        <end position="298"/>
    </location>
</feature>
<dbReference type="InterPro" id="IPR011992">
    <property type="entry name" value="EF-hand-dom_pair"/>
</dbReference>
<dbReference type="InterPro" id="IPR018247">
    <property type="entry name" value="EF_Hand_1_Ca_BS"/>
</dbReference>
<dbReference type="PROSITE" id="PS50222">
    <property type="entry name" value="EF_HAND_2"/>
    <property type="match status" value="1"/>
</dbReference>
<keyword evidence="2 6" id="KW-0812">Transmembrane</keyword>
<dbReference type="EMBL" id="JARGDH010000006">
    <property type="protein sequence ID" value="KAL0266005.1"/>
    <property type="molecule type" value="Genomic_DNA"/>
</dbReference>